<evidence type="ECO:0000313" key="1">
    <source>
        <dbReference type="EMBL" id="KKL18935.1"/>
    </source>
</evidence>
<accession>A0A0F9BB78</accession>
<name>A0A0F9BB78_9ZZZZ</name>
<sequence length="144" mass="16315">MAKQVYVIYEKTNPFSGWIRFYGNVDLNQTPDGSTIAERLTALEVKYPDTGIYLFPLSTPVDPEFQKFDQGTSTLIDLDPVVDITPKAQAVLDADQKKQDIIDNLPSWSQVETNINNISDMDSAKAFILKLARVVYWDVKNRPD</sequence>
<gene>
    <name evidence="1" type="ORF">LCGC14_2470550</name>
</gene>
<reference evidence="1" key="1">
    <citation type="journal article" date="2015" name="Nature">
        <title>Complex archaea that bridge the gap between prokaryotes and eukaryotes.</title>
        <authorList>
            <person name="Spang A."/>
            <person name="Saw J.H."/>
            <person name="Jorgensen S.L."/>
            <person name="Zaremba-Niedzwiedzka K."/>
            <person name="Martijn J."/>
            <person name="Lind A.E."/>
            <person name="van Eijk R."/>
            <person name="Schleper C."/>
            <person name="Guy L."/>
            <person name="Ettema T.J."/>
        </authorList>
    </citation>
    <scope>NUCLEOTIDE SEQUENCE</scope>
</reference>
<proteinExistence type="predicted"/>
<dbReference type="AlphaFoldDB" id="A0A0F9BB78"/>
<dbReference type="EMBL" id="LAZR01038674">
    <property type="protein sequence ID" value="KKL18935.1"/>
    <property type="molecule type" value="Genomic_DNA"/>
</dbReference>
<protein>
    <submittedName>
        <fullName evidence="1">Uncharacterized protein</fullName>
    </submittedName>
</protein>
<comment type="caution">
    <text evidence="1">The sequence shown here is derived from an EMBL/GenBank/DDBJ whole genome shotgun (WGS) entry which is preliminary data.</text>
</comment>
<organism evidence="1">
    <name type="scientific">marine sediment metagenome</name>
    <dbReference type="NCBI Taxonomy" id="412755"/>
    <lineage>
        <taxon>unclassified sequences</taxon>
        <taxon>metagenomes</taxon>
        <taxon>ecological metagenomes</taxon>
    </lineage>
</organism>